<keyword evidence="3" id="KW-1185">Reference proteome</keyword>
<comment type="caution">
    <text evidence="2">The sequence shown here is derived from an EMBL/GenBank/DDBJ whole genome shotgun (WGS) entry which is preliminary data.</text>
</comment>
<feature type="chain" id="PRO_5043348747" evidence="1">
    <location>
        <begin position="17"/>
        <end position="189"/>
    </location>
</feature>
<sequence length="189" mass="21384">MFVDVLCLLTFAMVQILPLDHVMLAAPIPKNKVNAILEANCNSQIMKKQVEYCTKSKPQEGLSKVREELSPKGQATNREKVSHLLDGNYEFIPAHIPVKRCDRECSNIGREDVDTKCMVCTFISGKVQHEIIAYKDGQTIQFTLDMPEDRDCICTATRIKPRNQSNSGESKVRIDYMMYTIPIIIALFG</sequence>
<keyword evidence="1" id="KW-0732">Signal</keyword>
<dbReference type="EMBL" id="CAXKWB010000540">
    <property type="protein sequence ID" value="CAL4061141.1"/>
    <property type="molecule type" value="Genomic_DNA"/>
</dbReference>
<proteinExistence type="predicted"/>
<reference evidence="2 3" key="1">
    <citation type="submission" date="2024-05" db="EMBL/GenBank/DDBJ databases">
        <authorList>
            <person name="Wallberg A."/>
        </authorList>
    </citation>
    <scope>NUCLEOTIDE SEQUENCE [LARGE SCALE GENOMIC DNA]</scope>
</reference>
<feature type="signal peptide" evidence="1">
    <location>
        <begin position="1"/>
        <end position="16"/>
    </location>
</feature>
<evidence type="ECO:0000313" key="2">
    <source>
        <dbReference type="EMBL" id="CAL4061141.1"/>
    </source>
</evidence>
<dbReference type="Proteomes" id="UP001497623">
    <property type="component" value="Unassembled WGS sequence"/>
</dbReference>
<dbReference type="AlphaFoldDB" id="A0AAV2PN70"/>
<protein>
    <submittedName>
        <fullName evidence="2">Uncharacterized protein</fullName>
    </submittedName>
</protein>
<gene>
    <name evidence="2" type="ORF">MNOR_LOCUS1891</name>
</gene>
<organism evidence="2 3">
    <name type="scientific">Meganyctiphanes norvegica</name>
    <name type="common">Northern krill</name>
    <name type="synonym">Thysanopoda norvegica</name>
    <dbReference type="NCBI Taxonomy" id="48144"/>
    <lineage>
        <taxon>Eukaryota</taxon>
        <taxon>Metazoa</taxon>
        <taxon>Ecdysozoa</taxon>
        <taxon>Arthropoda</taxon>
        <taxon>Crustacea</taxon>
        <taxon>Multicrustacea</taxon>
        <taxon>Malacostraca</taxon>
        <taxon>Eumalacostraca</taxon>
        <taxon>Eucarida</taxon>
        <taxon>Euphausiacea</taxon>
        <taxon>Euphausiidae</taxon>
        <taxon>Meganyctiphanes</taxon>
    </lineage>
</organism>
<evidence type="ECO:0000313" key="3">
    <source>
        <dbReference type="Proteomes" id="UP001497623"/>
    </source>
</evidence>
<evidence type="ECO:0000256" key="1">
    <source>
        <dbReference type="SAM" id="SignalP"/>
    </source>
</evidence>
<name>A0AAV2PN70_MEGNR</name>
<accession>A0AAV2PN70</accession>